<feature type="chain" id="PRO_5009915068" description="Flagellar protein FliL" evidence="11">
    <location>
        <begin position="23"/>
        <end position="141"/>
    </location>
</feature>
<dbReference type="Pfam" id="PF03748">
    <property type="entry name" value="FliL"/>
    <property type="match status" value="1"/>
</dbReference>
<dbReference type="GO" id="GO:0071978">
    <property type="term" value="P:bacterial-type flagellum-dependent swarming motility"/>
    <property type="evidence" value="ECO:0007669"/>
    <property type="project" value="TreeGrafter"/>
</dbReference>
<sequence length="141" mass="15844">MVKRVIFLALASLLIGFGPAWAQNESLSAEDLLHDNYGYYGLEPEIVTNYISEGHRLGYVRVTVELMLKDADTMALVEHHAPLIRAAVIEILGQQAESTIKSLAGREQIRKKCRDTINLLLEQETGQPLVANLLFTQYLYD</sequence>
<dbReference type="GO" id="GO:0006935">
    <property type="term" value="P:chemotaxis"/>
    <property type="evidence" value="ECO:0007669"/>
    <property type="project" value="UniProtKB-KW"/>
</dbReference>
<reference evidence="12 13" key="1">
    <citation type="submission" date="2016-11" db="EMBL/GenBank/DDBJ databases">
        <authorList>
            <person name="Jaros S."/>
            <person name="Januszkiewicz K."/>
            <person name="Wedrychowicz H."/>
        </authorList>
    </citation>
    <scope>NUCLEOTIDE SEQUENCE [LARGE SCALE GENOMIC DNA]</scope>
    <source>
        <strain evidence="12 13">DSM 16917</strain>
    </source>
</reference>
<proteinExistence type="inferred from homology"/>
<gene>
    <name evidence="12" type="ORF">SAMN02745129_3652</name>
</gene>
<evidence type="ECO:0000256" key="7">
    <source>
        <dbReference type="ARBA" id="ARBA00022779"/>
    </source>
</evidence>
<evidence type="ECO:0000256" key="10">
    <source>
        <dbReference type="RuleBase" id="RU364125"/>
    </source>
</evidence>
<dbReference type="EMBL" id="FQXG01000006">
    <property type="protein sequence ID" value="SHI02632.1"/>
    <property type="molecule type" value="Genomic_DNA"/>
</dbReference>
<keyword evidence="12" id="KW-0969">Cilium</keyword>
<comment type="subcellular location">
    <subcellularLocation>
        <location evidence="10">Cell inner membrane</location>
    </subcellularLocation>
    <subcellularLocation>
        <location evidence="2">Cell membrane</location>
        <topology evidence="2">Single-pass membrane protein</topology>
    </subcellularLocation>
</comment>
<keyword evidence="6" id="KW-0812">Transmembrane</keyword>
<keyword evidence="8" id="KW-1133">Transmembrane helix</keyword>
<accession>A0A1M5XSG1</accession>
<evidence type="ECO:0000256" key="2">
    <source>
        <dbReference type="ARBA" id="ARBA00004162"/>
    </source>
</evidence>
<comment type="function">
    <text evidence="1 10">Controls the rotational direction of flagella during chemotaxis.</text>
</comment>
<evidence type="ECO:0000256" key="11">
    <source>
        <dbReference type="SAM" id="SignalP"/>
    </source>
</evidence>
<dbReference type="PANTHER" id="PTHR35091:SF5">
    <property type="entry name" value="FLAGELLAR PROTEIN FLIL"/>
    <property type="match status" value="1"/>
</dbReference>
<evidence type="ECO:0000256" key="9">
    <source>
        <dbReference type="ARBA" id="ARBA00023136"/>
    </source>
</evidence>
<dbReference type="STRING" id="299255.SAMN02745129_3652"/>
<organism evidence="12 13">
    <name type="scientific">Ferrimonas marina</name>
    <dbReference type="NCBI Taxonomy" id="299255"/>
    <lineage>
        <taxon>Bacteria</taxon>
        <taxon>Pseudomonadati</taxon>
        <taxon>Pseudomonadota</taxon>
        <taxon>Gammaproteobacteria</taxon>
        <taxon>Alteromonadales</taxon>
        <taxon>Ferrimonadaceae</taxon>
        <taxon>Ferrimonas</taxon>
    </lineage>
</organism>
<evidence type="ECO:0000256" key="1">
    <source>
        <dbReference type="ARBA" id="ARBA00002254"/>
    </source>
</evidence>
<keyword evidence="9 10" id="KW-0472">Membrane</keyword>
<dbReference type="GO" id="GO:0005886">
    <property type="term" value="C:plasma membrane"/>
    <property type="evidence" value="ECO:0007669"/>
    <property type="project" value="UniProtKB-SubCell"/>
</dbReference>
<evidence type="ECO:0000256" key="5">
    <source>
        <dbReference type="ARBA" id="ARBA00022500"/>
    </source>
</evidence>
<evidence type="ECO:0000313" key="13">
    <source>
        <dbReference type="Proteomes" id="UP000184268"/>
    </source>
</evidence>
<keyword evidence="12" id="KW-0966">Cell projection</keyword>
<keyword evidence="11" id="KW-0732">Signal</keyword>
<dbReference type="GO" id="GO:0009425">
    <property type="term" value="C:bacterial-type flagellum basal body"/>
    <property type="evidence" value="ECO:0007669"/>
    <property type="project" value="InterPro"/>
</dbReference>
<evidence type="ECO:0000256" key="8">
    <source>
        <dbReference type="ARBA" id="ARBA00022989"/>
    </source>
</evidence>
<comment type="similarity">
    <text evidence="3 10">Belongs to the FliL family.</text>
</comment>
<keyword evidence="4" id="KW-1003">Cell membrane</keyword>
<evidence type="ECO:0000256" key="3">
    <source>
        <dbReference type="ARBA" id="ARBA00008281"/>
    </source>
</evidence>
<protein>
    <recommendedName>
        <fullName evidence="10">Flagellar protein FliL</fullName>
    </recommendedName>
</protein>
<dbReference type="PANTHER" id="PTHR35091">
    <property type="entry name" value="FLAGELLAR PROTEIN FLIL"/>
    <property type="match status" value="1"/>
</dbReference>
<name>A0A1M5XSG1_9GAMM</name>
<dbReference type="OrthoDB" id="5588622at2"/>
<keyword evidence="10" id="KW-0997">Cell inner membrane</keyword>
<evidence type="ECO:0000313" key="12">
    <source>
        <dbReference type="EMBL" id="SHI02632.1"/>
    </source>
</evidence>
<evidence type="ECO:0000256" key="6">
    <source>
        <dbReference type="ARBA" id="ARBA00022692"/>
    </source>
</evidence>
<dbReference type="RefSeq" id="WP_067659609.1">
    <property type="nucleotide sequence ID" value="NZ_FQXG01000006.1"/>
</dbReference>
<keyword evidence="13" id="KW-1185">Reference proteome</keyword>
<dbReference type="AlphaFoldDB" id="A0A1M5XSG1"/>
<dbReference type="Proteomes" id="UP000184268">
    <property type="component" value="Unassembled WGS sequence"/>
</dbReference>
<feature type="signal peptide" evidence="11">
    <location>
        <begin position="1"/>
        <end position="22"/>
    </location>
</feature>
<evidence type="ECO:0000256" key="4">
    <source>
        <dbReference type="ARBA" id="ARBA00022475"/>
    </source>
</evidence>
<keyword evidence="12" id="KW-0282">Flagellum</keyword>
<keyword evidence="5 10" id="KW-0145">Chemotaxis</keyword>
<keyword evidence="7 10" id="KW-0283">Flagellar rotation</keyword>
<dbReference type="InterPro" id="IPR005503">
    <property type="entry name" value="FliL"/>
</dbReference>